<protein>
    <submittedName>
        <fullName evidence="1">Uncharacterized protein</fullName>
    </submittedName>
</protein>
<proteinExistence type="predicted"/>
<name>A0A9Q3H972_9BASI</name>
<keyword evidence="2" id="KW-1185">Reference proteome</keyword>
<dbReference type="Proteomes" id="UP000765509">
    <property type="component" value="Unassembled WGS sequence"/>
</dbReference>
<comment type="caution">
    <text evidence="1">The sequence shown here is derived from an EMBL/GenBank/DDBJ whole genome shotgun (WGS) entry which is preliminary data.</text>
</comment>
<dbReference type="EMBL" id="AVOT02013388">
    <property type="protein sequence ID" value="MBW0495986.1"/>
    <property type="molecule type" value="Genomic_DNA"/>
</dbReference>
<evidence type="ECO:0000313" key="2">
    <source>
        <dbReference type="Proteomes" id="UP000765509"/>
    </source>
</evidence>
<gene>
    <name evidence="1" type="ORF">O181_035701</name>
</gene>
<organism evidence="1 2">
    <name type="scientific">Austropuccinia psidii MF-1</name>
    <dbReference type="NCBI Taxonomy" id="1389203"/>
    <lineage>
        <taxon>Eukaryota</taxon>
        <taxon>Fungi</taxon>
        <taxon>Dikarya</taxon>
        <taxon>Basidiomycota</taxon>
        <taxon>Pucciniomycotina</taxon>
        <taxon>Pucciniomycetes</taxon>
        <taxon>Pucciniales</taxon>
        <taxon>Sphaerophragmiaceae</taxon>
        <taxon>Austropuccinia</taxon>
    </lineage>
</organism>
<sequence length="167" mass="18692">MPVQHNSQAKNTISKINQAVLTPTTRVPLDNRPLVTQISEDLDRGPLMEGVKLFKRGGMKYIRSRSFHGFLDGYPGISQATSEILGKVEDEESDYTEISDSLENNPECPEAQTPALCNQLEPGLLRIMEKITQFMGKLTQAVSPRNTYKVPAFKNPHTEAPDSFHYT</sequence>
<reference evidence="1" key="1">
    <citation type="submission" date="2021-03" db="EMBL/GenBank/DDBJ databases">
        <title>Draft genome sequence of rust myrtle Austropuccinia psidii MF-1, a brazilian biotype.</title>
        <authorList>
            <person name="Quecine M.C."/>
            <person name="Pachon D.M.R."/>
            <person name="Bonatelli M.L."/>
            <person name="Correr F.H."/>
            <person name="Franceschini L.M."/>
            <person name="Leite T.F."/>
            <person name="Margarido G.R.A."/>
            <person name="Almeida C.A."/>
            <person name="Ferrarezi J.A."/>
            <person name="Labate C.A."/>
        </authorList>
    </citation>
    <scope>NUCLEOTIDE SEQUENCE</scope>
    <source>
        <strain evidence="1">MF-1</strain>
    </source>
</reference>
<evidence type="ECO:0000313" key="1">
    <source>
        <dbReference type="EMBL" id="MBW0495986.1"/>
    </source>
</evidence>
<dbReference type="AlphaFoldDB" id="A0A9Q3H972"/>
<accession>A0A9Q3H972</accession>